<keyword evidence="8" id="KW-1185">Reference proteome</keyword>
<evidence type="ECO:0000256" key="5">
    <source>
        <dbReference type="ARBA" id="ARBA00023136"/>
    </source>
</evidence>
<dbReference type="EMBL" id="JBHRYE010000002">
    <property type="protein sequence ID" value="MFC3669997.1"/>
    <property type="molecule type" value="Genomic_DNA"/>
</dbReference>
<organism evidence="7 8">
    <name type="scientific">Novosphingobium pokkalii</name>
    <dbReference type="NCBI Taxonomy" id="1770194"/>
    <lineage>
        <taxon>Bacteria</taxon>
        <taxon>Pseudomonadati</taxon>
        <taxon>Pseudomonadota</taxon>
        <taxon>Alphaproteobacteria</taxon>
        <taxon>Sphingomonadales</taxon>
        <taxon>Sphingomonadaceae</taxon>
        <taxon>Novosphingobium</taxon>
    </lineage>
</organism>
<comment type="caution">
    <text evidence="7">The sequence shown here is derived from an EMBL/GenBank/DDBJ whole genome shotgun (WGS) entry which is preliminary data.</text>
</comment>
<gene>
    <name evidence="7" type="ORF">ACFOOT_01030</name>
</gene>
<evidence type="ECO:0000313" key="7">
    <source>
        <dbReference type="EMBL" id="MFC3669997.1"/>
    </source>
</evidence>
<evidence type="ECO:0000256" key="1">
    <source>
        <dbReference type="ARBA" id="ARBA00004141"/>
    </source>
</evidence>
<proteinExistence type="inferred from homology"/>
<dbReference type="RefSeq" id="WP_191324494.1">
    <property type="nucleotide sequence ID" value="NZ_BMZP01000009.1"/>
</dbReference>
<feature type="transmembrane region" description="Helical" evidence="6">
    <location>
        <begin position="29"/>
        <end position="62"/>
    </location>
</feature>
<sequence length="380" mass="39767">MQAPHQDDAPGTWTADAPNHATRAQRLTGLVAIALLTLAGVWTLRLFLPALGWGVILAVSLWPLHQAAARRWPRGQGLVWPAAFTLLVLLVFVIPLAMVAVAVAHDSMAVTQWLAQAHAQGVPVPDFVAHLPYGDHLAAWWQQTLATPEAIDRLSLQARHLHFASGERILGLVAHRVLLISFMLLTLFFLLRDGARVAHALRIGTRRAFGEAGVRVADQAMLAVRGTVNGLIIIGFGEGVLMGVAYGLAGVAHAALLGVLTALLSAIPLGAVAAVGIAAALLGAAGQAAAAVGVLVFGGVVIFVADHFVRPVFIGGATRLPFLWVLLAILGGIETWGLIGLVIGPALVAVLMLLWREWVGAHQGPLNPAADPAVGPALPE</sequence>
<dbReference type="Proteomes" id="UP001595683">
    <property type="component" value="Unassembled WGS sequence"/>
</dbReference>
<feature type="transmembrane region" description="Helical" evidence="6">
    <location>
        <begin position="256"/>
        <end position="282"/>
    </location>
</feature>
<keyword evidence="5 6" id="KW-0472">Membrane</keyword>
<accession>A0ABV7UZ37</accession>
<evidence type="ECO:0000256" key="3">
    <source>
        <dbReference type="ARBA" id="ARBA00022692"/>
    </source>
</evidence>
<dbReference type="Pfam" id="PF01594">
    <property type="entry name" value="AI-2E_transport"/>
    <property type="match status" value="1"/>
</dbReference>
<evidence type="ECO:0000256" key="6">
    <source>
        <dbReference type="SAM" id="Phobius"/>
    </source>
</evidence>
<evidence type="ECO:0000256" key="4">
    <source>
        <dbReference type="ARBA" id="ARBA00022989"/>
    </source>
</evidence>
<dbReference type="InterPro" id="IPR002549">
    <property type="entry name" value="AI-2E-like"/>
</dbReference>
<feature type="transmembrane region" description="Helical" evidence="6">
    <location>
        <begin position="230"/>
        <end position="249"/>
    </location>
</feature>
<keyword evidence="4 6" id="KW-1133">Transmembrane helix</keyword>
<feature type="transmembrane region" description="Helical" evidence="6">
    <location>
        <begin position="288"/>
        <end position="305"/>
    </location>
</feature>
<evidence type="ECO:0000256" key="2">
    <source>
        <dbReference type="ARBA" id="ARBA00009773"/>
    </source>
</evidence>
<feature type="transmembrane region" description="Helical" evidence="6">
    <location>
        <begin position="82"/>
        <end position="104"/>
    </location>
</feature>
<feature type="transmembrane region" description="Helical" evidence="6">
    <location>
        <begin position="336"/>
        <end position="355"/>
    </location>
</feature>
<dbReference type="PANTHER" id="PTHR21716">
    <property type="entry name" value="TRANSMEMBRANE PROTEIN"/>
    <property type="match status" value="1"/>
</dbReference>
<evidence type="ECO:0000313" key="8">
    <source>
        <dbReference type="Proteomes" id="UP001595683"/>
    </source>
</evidence>
<feature type="transmembrane region" description="Helical" evidence="6">
    <location>
        <begin position="169"/>
        <end position="191"/>
    </location>
</feature>
<reference evidence="8" key="1">
    <citation type="journal article" date="2019" name="Int. J. Syst. Evol. Microbiol.">
        <title>The Global Catalogue of Microorganisms (GCM) 10K type strain sequencing project: providing services to taxonomists for standard genome sequencing and annotation.</title>
        <authorList>
            <consortium name="The Broad Institute Genomics Platform"/>
            <consortium name="The Broad Institute Genome Sequencing Center for Infectious Disease"/>
            <person name="Wu L."/>
            <person name="Ma J."/>
        </authorList>
    </citation>
    <scope>NUCLEOTIDE SEQUENCE [LARGE SCALE GENOMIC DNA]</scope>
    <source>
        <strain evidence="8">KCTC 42224</strain>
    </source>
</reference>
<protein>
    <submittedName>
        <fullName evidence="7">AI-2E family transporter</fullName>
    </submittedName>
</protein>
<name>A0ABV7UZ37_9SPHN</name>
<keyword evidence="3 6" id="KW-0812">Transmembrane</keyword>
<comment type="similarity">
    <text evidence="2">Belongs to the autoinducer-2 exporter (AI-2E) (TC 2.A.86) family.</text>
</comment>
<comment type="subcellular location">
    <subcellularLocation>
        <location evidence="1">Membrane</location>
        <topology evidence="1">Multi-pass membrane protein</topology>
    </subcellularLocation>
</comment>
<dbReference type="PANTHER" id="PTHR21716:SF61">
    <property type="entry name" value="BLR8064 PROTEIN"/>
    <property type="match status" value="1"/>
</dbReference>